<gene>
    <name evidence="3" type="ORF">B0I36DRAFT_388335</name>
</gene>
<dbReference type="SUPFAM" id="SSF53474">
    <property type="entry name" value="alpha/beta-Hydrolases"/>
    <property type="match status" value="1"/>
</dbReference>
<dbReference type="InterPro" id="IPR050309">
    <property type="entry name" value="Type-B_Carboxylest/Lipase"/>
</dbReference>
<evidence type="ECO:0000313" key="4">
    <source>
        <dbReference type="Proteomes" id="UP000756346"/>
    </source>
</evidence>
<evidence type="ECO:0000256" key="1">
    <source>
        <dbReference type="SAM" id="MobiDB-lite"/>
    </source>
</evidence>
<feature type="region of interest" description="Disordered" evidence="1">
    <location>
        <begin position="91"/>
        <end position="116"/>
    </location>
</feature>
<dbReference type="InterPro" id="IPR029058">
    <property type="entry name" value="AB_hydrolase_fold"/>
</dbReference>
<dbReference type="InterPro" id="IPR019819">
    <property type="entry name" value="Carboxylesterase_B_CS"/>
</dbReference>
<dbReference type="AlphaFoldDB" id="A0A9P8XW12"/>
<dbReference type="PANTHER" id="PTHR11559">
    <property type="entry name" value="CARBOXYLESTERASE"/>
    <property type="match status" value="1"/>
</dbReference>
<sequence>MAKVSSCPGVSNCDRVSCLDSAFARKAAPSIELPWGIYEARELAEDPEIYIFENVRFGEIPERFGAPQFPSWTNSSVQPVSDGRNCIQIDPSVLKNPPGGENPIDAPEDPKEPHVPESEDCLFLDIYVPKWVFDEDFDGGLPVVVWIYGGAFAFGAKNHGGSVLYNGRGIISASEYQTIFVTGNYRMGAYGWLAGDYMQGVAQPNAGLYDQALVFEWVQNHISKVKGDKEQVSAWGESAGASSVLHHLIREDGKVDPTFKTFVVQSPAYQWAWDNKPNGGLDQIYKSFSALAGCGEEFDIDCLRESKNMSEANQELYKTVATSGLFLLGPSVDGKWITTLSPLAFANDKYWKSSIESTIVSHCTNEAAIFRPKYVTSEETFDQFLESFLPGSGAADQRAAIKKRYACRINFLGDWNKCITTVIRDASFTCNTRDLFSAYPDKTYMMRYAFPTKDLAHHGSDMAPLFTNNATEAYHMLTKNGMNETDATLYSAFLYFNRIPLAYKVYFASFAASGGDPNVLQQQGKAPTWPLADGSDGDFMKDVMTVRMANWEESAFVTDVEDRQNAKGTCEFWTGVAGAIAGSGGGSFIAGNNFGAEGQIPIEL</sequence>
<feature type="domain" description="Carboxylesterase type B" evidence="2">
    <location>
        <begin position="43"/>
        <end position="541"/>
    </location>
</feature>
<accession>A0A9P8XW12</accession>
<protein>
    <submittedName>
        <fullName evidence="3">Carboxylesterase</fullName>
    </submittedName>
</protein>
<dbReference type="OrthoDB" id="408631at2759"/>
<evidence type="ECO:0000313" key="3">
    <source>
        <dbReference type="EMBL" id="KAH7018049.1"/>
    </source>
</evidence>
<dbReference type="GeneID" id="70190785"/>
<organism evidence="3 4">
    <name type="scientific">Microdochium trichocladiopsis</name>
    <dbReference type="NCBI Taxonomy" id="1682393"/>
    <lineage>
        <taxon>Eukaryota</taxon>
        <taxon>Fungi</taxon>
        <taxon>Dikarya</taxon>
        <taxon>Ascomycota</taxon>
        <taxon>Pezizomycotina</taxon>
        <taxon>Sordariomycetes</taxon>
        <taxon>Xylariomycetidae</taxon>
        <taxon>Xylariales</taxon>
        <taxon>Microdochiaceae</taxon>
        <taxon>Microdochium</taxon>
    </lineage>
</organism>
<dbReference type="PROSITE" id="PS00941">
    <property type="entry name" value="CARBOXYLESTERASE_B_2"/>
    <property type="match status" value="1"/>
</dbReference>
<proteinExistence type="predicted"/>
<keyword evidence="4" id="KW-1185">Reference proteome</keyword>
<dbReference type="EMBL" id="JAGTJQ010000011">
    <property type="protein sequence ID" value="KAH7018049.1"/>
    <property type="molecule type" value="Genomic_DNA"/>
</dbReference>
<dbReference type="Gene3D" id="3.40.50.1820">
    <property type="entry name" value="alpha/beta hydrolase"/>
    <property type="match status" value="1"/>
</dbReference>
<dbReference type="Pfam" id="PF00135">
    <property type="entry name" value="COesterase"/>
    <property type="match status" value="1"/>
</dbReference>
<dbReference type="RefSeq" id="XP_046006316.1">
    <property type="nucleotide sequence ID" value="XM_046161239.1"/>
</dbReference>
<name>A0A9P8XW12_9PEZI</name>
<dbReference type="Proteomes" id="UP000756346">
    <property type="component" value="Unassembled WGS sequence"/>
</dbReference>
<dbReference type="InterPro" id="IPR002018">
    <property type="entry name" value="CarbesteraseB"/>
</dbReference>
<comment type="caution">
    <text evidence="3">The sequence shown here is derived from an EMBL/GenBank/DDBJ whole genome shotgun (WGS) entry which is preliminary data.</text>
</comment>
<evidence type="ECO:0000259" key="2">
    <source>
        <dbReference type="Pfam" id="PF00135"/>
    </source>
</evidence>
<reference evidence="3" key="1">
    <citation type="journal article" date="2021" name="Nat. Commun.">
        <title>Genetic determinants of endophytism in the Arabidopsis root mycobiome.</title>
        <authorList>
            <person name="Mesny F."/>
            <person name="Miyauchi S."/>
            <person name="Thiergart T."/>
            <person name="Pickel B."/>
            <person name="Atanasova L."/>
            <person name="Karlsson M."/>
            <person name="Huettel B."/>
            <person name="Barry K.W."/>
            <person name="Haridas S."/>
            <person name="Chen C."/>
            <person name="Bauer D."/>
            <person name="Andreopoulos W."/>
            <person name="Pangilinan J."/>
            <person name="LaButti K."/>
            <person name="Riley R."/>
            <person name="Lipzen A."/>
            <person name="Clum A."/>
            <person name="Drula E."/>
            <person name="Henrissat B."/>
            <person name="Kohler A."/>
            <person name="Grigoriev I.V."/>
            <person name="Martin F.M."/>
            <person name="Hacquard S."/>
        </authorList>
    </citation>
    <scope>NUCLEOTIDE SEQUENCE</scope>
    <source>
        <strain evidence="3">MPI-CAGE-CH-0230</strain>
    </source>
</reference>